<dbReference type="InterPro" id="IPR005835">
    <property type="entry name" value="NTP_transferase_dom"/>
</dbReference>
<dbReference type="GO" id="GO:0016779">
    <property type="term" value="F:nucleotidyltransferase activity"/>
    <property type="evidence" value="ECO:0007669"/>
    <property type="project" value="UniProtKB-KW"/>
</dbReference>
<dbReference type="Pfam" id="PF00483">
    <property type="entry name" value="NTP_transferase"/>
    <property type="match status" value="1"/>
</dbReference>
<dbReference type="InterPro" id="IPR029044">
    <property type="entry name" value="Nucleotide-diphossugar_trans"/>
</dbReference>
<protein>
    <recommendedName>
        <fullName evidence="3">Nucleotidyl transferase domain-containing protein</fullName>
    </recommendedName>
</protein>
<sequence>MILAAGYGKRMLPLTKEIPKPLVKVNSIPLLKNSIDFLYKIGCKKIVINTHYKHNLISEFIQEISINYNIKISYEKNILDTAGGVKNAMRLFDDENIIVTNSDVFWKKENEADVVNLINNFNSKEECRLLLVEKEKAHGLINKVGDFSLNNNYVKRWKSGDRILYYTGLQMLSLNIL</sequence>
<dbReference type="AlphaFoldDB" id="A0A382L4E3"/>
<dbReference type="Gene3D" id="3.90.550.10">
    <property type="entry name" value="Spore Coat Polysaccharide Biosynthesis Protein SpsA, Chain A"/>
    <property type="match status" value="1"/>
</dbReference>
<feature type="domain" description="Nucleotidyl transferase" evidence="3">
    <location>
        <begin position="1"/>
        <end position="139"/>
    </location>
</feature>
<evidence type="ECO:0000256" key="2">
    <source>
        <dbReference type="ARBA" id="ARBA00022695"/>
    </source>
</evidence>
<gene>
    <name evidence="4" type="ORF">METZ01_LOCUS284460</name>
</gene>
<keyword evidence="1" id="KW-0808">Transferase</keyword>
<reference evidence="4" key="1">
    <citation type="submission" date="2018-05" db="EMBL/GenBank/DDBJ databases">
        <authorList>
            <person name="Lanie J.A."/>
            <person name="Ng W.-L."/>
            <person name="Kazmierczak K.M."/>
            <person name="Andrzejewski T.M."/>
            <person name="Davidsen T.M."/>
            <person name="Wayne K.J."/>
            <person name="Tettelin H."/>
            <person name="Glass J.I."/>
            <person name="Rusch D."/>
            <person name="Podicherti R."/>
            <person name="Tsui H.-C.T."/>
            <person name="Winkler M.E."/>
        </authorList>
    </citation>
    <scope>NUCLEOTIDE SEQUENCE</scope>
</reference>
<dbReference type="InterPro" id="IPR050065">
    <property type="entry name" value="GlmU-like"/>
</dbReference>
<feature type="non-terminal residue" evidence="4">
    <location>
        <position position="177"/>
    </location>
</feature>
<proteinExistence type="predicted"/>
<dbReference type="PANTHER" id="PTHR43584">
    <property type="entry name" value="NUCLEOTIDYL TRANSFERASE"/>
    <property type="match status" value="1"/>
</dbReference>
<dbReference type="SUPFAM" id="SSF53448">
    <property type="entry name" value="Nucleotide-diphospho-sugar transferases"/>
    <property type="match status" value="1"/>
</dbReference>
<evidence type="ECO:0000313" key="4">
    <source>
        <dbReference type="EMBL" id="SVC31606.1"/>
    </source>
</evidence>
<evidence type="ECO:0000256" key="1">
    <source>
        <dbReference type="ARBA" id="ARBA00022679"/>
    </source>
</evidence>
<accession>A0A382L4E3</accession>
<name>A0A382L4E3_9ZZZZ</name>
<dbReference type="EMBL" id="UINC01084714">
    <property type="protein sequence ID" value="SVC31606.1"/>
    <property type="molecule type" value="Genomic_DNA"/>
</dbReference>
<organism evidence="4">
    <name type="scientific">marine metagenome</name>
    <dbReference type="NCBI Taxonomy" id="408172"/>
    <lineage>
        <taxon>unclassified sequences</taxon>
        <taxon>metagenomes</taxon>
        <taxon>ecological metagenomes</taxon>
    </lineage>
</organism>
<evidence type="ECO:0000259" key="3">
    <source>
        <dbReference type="Pfam" id="PF00483"/>
    </source>
</evidence>
<keyword evidence="2" id="KW-0548">Nucleotidyltransferase</keyword>
<dbReference type="PANTHER" id="PTHR43584:SF8">
    <property type="entry name" value="N-ACETYLMURAMATE ALPHA-1-PHOSPHATE URIDYLYLTRANSFERASE"/>
    <property type="match status" value="1"/>
</dbReference>